<feature type="transmembrane region" description="Helical" evidence="1">
    <location>
        <begin position="153"/>
        <end position="174"/>
    </location>
</feature>
<gene>
    <name evidence="2" type="ORF">METZ01_LOCUS375421</name>
</gene>
<feature type="transmembrane region" description="Helical" evidence="1">
    <location>
        <begin position="122"/>
        <end position="141"/>
    </location>
</feature>
<keyword evidence="1" id="KW-0472">Membrane</keyword>
<evidence type="ECO:0000313" key="2">
    <source>
        <dbReference type="EMBL" id="SVD22567.1"/>
    </source>
</evidence>
<feature type="transmembrane region" description="Helical" evidence="1">
    <location>
        <begin position="205"/>
        <end position="223"/>
    </location>
</feature>
<keyword evidence="1" id="KW-0812">Transmembrane</keyword>
<dbReference type="AlphaFoldDB" id="A0A382TM42"/>
<reference evidence="2" key="1">
    <citation type="submission" date="2018-05" db="EMBL/GenBank/DDBJ databases">
        <authorList>
            <person name="Lanie J.A."/>
            <person name="Ng W.-L."/>
            <person name="Kazmierczak K.M."/>
            <person name="Andrzejewski T.M."/>
            <person name="Davidsen T.M."/>
            <person name="Wayne K.J."/>
            <person name="Tettelin H."/>
            <person name="Glass J.I."/>
            <person name="Rusch D."/>
            <person name="Podicherti R."/>
            <person name="Tsui H.-C.T."/>
            <person name="Winkler M.E."/>
        </authorList>
    </citation>
    <scope>NUCLEOTIDE SEQUENCE</scope>
</reference>
<feature type="non-terminal residue" evidence="2">
    <location>
        <position position="228"/>
    </location>
</feature>
<sequence length="228" mass="25863">MQKTFKLVNKEINKLARVDIRFLFLIGLLIVLPGIEALKNIFAFLFVVSWVVVAKKNNDWGGKWRTIDSIFLLWILADIFVSINAIITHQLTGSGFRDIFRFVLIGWVLSRTNFSKERLTQSALVAVVAVIVTLIYSYYAGHGELKELYSVGHINHTAIYLVITYAISLALLLFNFNNLNSYQKITLVVTTIVLFFTIIDAGSDAAIGLLFIITLLDFLYLLIRVKKL</sequence>
<evidence type="ECO:0000256" key="1">
    <source>
        <dbReference type="SAM" id="Phobius"/>
    </source>
</evidence>
<feature type="transmembrane region" description="Helical" evidence="1">
    <location>
        <begin position="181"/>
        <end position="199"/>
    </location>
</feature>
<name>A0A382TM42_9ZZZZ</name>
<accession>A0A382TM42</accession>
<proteinExistence type="predicted"/>
<feature type="transmembrane region" description="Helical" evidence="1">
    <location>
        <begin position="70"/>
        <end position="88"/>
    </location>
</feature>
<feature type="transmembrane region" description="Helical" evidence="1">
    <location>
        <begin position="20"/>
        <end position="35"/>
    </location>
</feature>
<protein>
    <submittedName>
        <fullName evidence="2">Uncharacterized protein</fullName>
    </submittedName>
</protein>
<organism evidence="2">
    <name type="scientific">marine metagenome</name>
    <dbReference type="NCBI Taxonomy" id="408172"/>
    <lineage>
        <taxon>unclassified sequences</taxon>
        <taxon>metagenomes</taxon>
        <taxon>ecological metagenomes</taxon>
    </lineage>
</organism>
<keyword evidence="1" id="KW-1133">Transmembrane helix</keyword>
<dbReference type="EMBL" id="UINC01137306">
    <property type="protein sequence ID" value="SVD22567.1"/>
    <property type="molecule type" value="Genomic_DNA"/>
</dbReference>